<gene>
    <name evidence="1" type="ORF">DVH24_011317</name>
</gene>
<protein>
    <submittedName>
        <fullName evidence="1">Uncharacterized protein</fullName>
    </submittedName>
</protein>
<name>A0A498JZT3_MALDO</name>
<comment type="caution">
    <text evidence="1">The sequence shown here is derived from an EMBL/GenBank/DDBJ whole genome shotgun (WGS) entry which is preliminary data.</text>
</comment>
<accession>A0A498JZT3</accession>
<organism evidence="1 2">
    <name type="scientific">Malus domestica</name>
    <name type="common">Apple</name>
    <name type="synonym">Pyrus malus</name>
    <dbReference type="NCBI Taxonomy" id="3750"/>
    <lineage>
        <taxon>Eukaryota</taxon>
        <taxon>Viridiplantae</taxon>
        <taxon>Streptophyta</taxon>
        <taxon>Embryophyta</taxon>
        <taxon>Tracheophyta</taxon>
        <taxon>Spermatophyta</taxon>
        <taxon>Magnoliopsida</taxon>
        <taxon>eudicotyledons</taxon>
        <taxon>Gunneridae</taxon>
        <taxon>Pentapetalae</taxon>
        <taxon>rosids</taxon>
        <taxon>fabids</taxon>
        <taxon>Rosales</taxon>
        <taxon>Rosaceae</taxon>
        <taxon>Amygdaloideae</taxon>
        <taxon>Maleae</taxon>
        <taxon>Malus</taxon>
    </lineage>
</organism>
<reference evidence="1 2" key="1">
    <citation type="submission" date="2018-10" db="EMBL/GenBank/DDBJ databases">
        <title>A high-quality apple genome assembly.</title>
        <authorList>
            <person name="Hu J."/>
        </authorList>
    </citation>
    <scope>NUCLEOTIDE SEQUENCE [LARGE SCALE GENOMIC DNA]</scope>
    <source>
        <strain evidence="2">cv. HFTH1</strain>
        <tissue evidence="1">Young leaf</tissue>
    </source>
</reference>
<evidence type="ECO:0000313" key="2">
    <source>
        <dbReference type="Proteomes" id="UP000290289"/>
    </source>
</evidence>
<keyword evidence="2" id="KW-1185">Reference proteome</keyword>
<dbReference type="EMBL" id="RDQH01000331">
    <property type="protein sequence ID" value="RXH98992.1"/>
    <property type="molecule type" value="Genomic_DNA"/>
</dbReference>
<dbReference type="AlphaFoldDB" id="A0A498JZT3"/>
<proteinExistence type="predicted"/>
<evidence type="ECO:0000313" key="1">
    <source>
        <dbReference type="EMBL" id="RXH98992.1"/>
    </source>
</evidence>
<sequence length="64" mass="7067">MDNITGLGLDCGAYYQNFTETAVEQGKGTESPYVLHMRVGYFDGNPTFKSLDKKGIYAPENILS</sequence>
<dbReference type="Proteomes" id="UP000290289">
    <property type="component" value="Chromosome 5"/>
</dbReference>